<sequence length="244" mass="26557">MARNVFVIGMGPGGFGHLTLDAVEAMNSVDVFLVADSATDQADLVWLRSELLRRHVRRQHRVITVLDRPDGGAVDDLDQATLETYSAIISGLDDDACVGFLSWGDPALYDSILRIVDALSSRLPLRVTVIPGVSAPQVLAAAHRIPLNRTDGSVSFVSGPRLLKDFDPALGDVVVLNDTELACRGLVAEFPEIEVFWGAYLGTPDQVLANGPLGQVIDDLLRLREQLVAHHGWIQDTYLLRVQS</sequence>
<keyword evidence="2" id="KW-0169">Cobalamin biosynthesis</keyword>
<evidence type="ECO:0000259" key="3">
    <source>
        <dbReference type="Pfam" id="PF00590"/>
    </source>
</evidence>
<dbReference type="Proteomes" id="UP000824504">
    <property type="component" value="Chromosome"/>
</dbReference>
<accession>A0ABX8SIG3</accession>
<proteinExistence type="predicted"/>
<keyword evidence="4" id="KW-0808">Transferase</keyword>
<dbReference type="CDD" id="cd11643">
    <property type="entry name" value="Precorrin-6A-synthase"/>
    <property type="match status" value="1"/>
</dbReference>
<evidence type="ECO:0000313" key="5">
    <source>
        <dbReference type="Proteomes" id="UP000824504"/>
    </source>
</evidence>
<dbReference type="GO" id="GO:0032259">
    <property type="term" value="P:methylation"/>
    <property type="evidence" value="ECO:0007669"/>
    <property type="project" value="UniProtKB-KW"/>
</dbReference>
<protein>
    <submittedName>
        <fullName evidence="4">Precorrin-6A synthase (Deacetylating)</fullName>
        <ecNumber evidence="4">2.1.1.152</ecNumber>
    </submittedName>
</protein>
<dbReference type="EMBL" id="CP079216">
    <property type="protein sequence ID" value="QXT61768.1"/>
    <property type="molecule type" value="Genomic_DNA"/>
</dbReference>
<dbReference type="NCBIfam" id="TIGR02434">
    <property type="entry name" value="CobF"/>
    <property type="match status" value="1"/>
</dbReference>
<dbReference type="EC" id="2.1.1.152" evidence="4"/>
<dbReference type="PANTHER" id="PTHR43467">
    <property type="entry name" value="COBALT-PRECORRIN-2 C(20)-METHYLTRANSFERASE"/>
    <property type="match status" value="1"/>
</dbReference>
<keyword evidence="5" id="KW-1185">Reference proteome</keyword>
<dbReference type="InterPro" id="IPR012797">
    <property type="entry name" value="CobF"/>
</dbReference>
<name>A0ABX8SIG3_9ACTN</name>
<evidence type="ECO:0000256" key="2">
    <source>
        <dbReference type="ARBA" id="ARBA00022573"/>
    </source>
</evidence>
<organism evidence="4 5">
    <name type="scientific">Tessaracoccus palaemonis</name>
    <dbReference type="NCBI Taxonomy" id="2829499"/>
    <lineage>
        <taxon>Bacteria</taxon>
        <taxon>Bacillati</taxon>
        <taxon>Actinomycetota</taxon>
        <taxon>Actinomycetes</taxon>
        <taxon>Propionibacteriales</taxon>
        <taxon>Propionibacteriaceae</taxon>
        <taxon>Tessaracoccus</taxon>
    </lineage>
</organism>
<keyword evidence="4" id="KW-0489">Methyltransferase</keyword>
<evidence type="ECO:0000313" key="4">
    <source>
        <dbReference type="EMBL" id="QXT61768.1"/>
    </source>
</evidence>
<dbReference type="RefSeq" id="WP_219080015.1">
    <property type="nucleotide sequence ID" value="NZ_CP079216.1"/>
</dbReference>
<dbReference type="GO" id="GO:0043819">
    <property type="term" value="F:precorrin-6A synthase (deacetylating) activity"/>
    <property type="evidence" value="ECO:0007669"/>
    <property type="project" value="UniProtKB-EC"/>
</dbReference>
<dbReference type="InterPro" id="IPR000878">
    <property type="entry name" value="4pyrrol_Mease"/>
</dbReference>
<comment type="pathway">
    <text evidence="1">Cofactor biosynthesis; adenosylcobalamin biosynthesis.</text>
</comment>
<gene>
    <name evidence="4" type="primary">cobF</name>
    <name evidence="4" type="ORF">KDB89_08130</name>
</gene>
<dbReference type="Pfam" id="PF00590">
    <property type="entry name" value="TP_methylase"/>
    <property type="match status" value="1"/>
</dbReference>
<feature type="domain" description="Tetrapyrrole methylase" evidence="3">
    <location>
        <begin position="5"/>
        <end position="216"/>
    </location>
</feature>
<evidence type="ECO:0000256" key="1">
    <source>
        <dbReference type="ARBA" id="ARBA00004953"/>
    </source>
</evidence>
<reference evidence="4 5" key="1">
    <citation type="submission" date="2021-07" db="EMBL/GenBank/DDBJ databases">
        <title>complete genome sequencing of Tessaracoccus sp.J1M15.</title>
        <authorList>
            <person name="Bae J.-W."/>
            <person name="Kim D.-y."/>
        </authorList>
    </citation>
    <scope>NUCLEOTIDE SEQUENCE [LARGE SCALE GENOMIC DNA]</scope>
    <source>
        <strain evidence="4 5">J1M15</strain>
    </source>
</reference>
<dbReference type="PANTHER" id="PTHR43467:SF1">
    <property type="entry name" value="PRECORRIN-6A SYNTHASE [DEACETYLATING]"/>
    <property type="match status" value="1"/>
</dbReference>